<accession>A0A540KH52</accession>
<organism evidence="3 4">
    <name type="scientific">Malus baccata</name>
    <name type="common">Siberian crab apple</name>
    <name type="synonym">Pyrus baccata</name>
    <dbReference type="NCBI Taxonomy" id="106549"/>
    <lineage>
        <taxon>Eukaryota</taxon>
        <taxon>Viridiplantae</taxon>
        <taxon>Streptophyta</taxon>
        <taxon>Embryophyta</taxon>
        <taxon>Tracheophyta</taxon>
        <taxon>Spermatophyta</taxon>
        <taxon>Magnoliopsida</taxon>
        <taxon>eudicotyledons</taxon>
        <taxon>Gunneridae</taxon>
        <taxon>Pentapetalae</taxon>
        <taxon>rosids</taxon>
        <taxon>fabids</taxon>
        <taxon>Rosales</taxon>
        <taxon>Rosaceae</taxon>
        <taxon>Amygdaloideae</taxon>
        <taxon>Maleae</taxon>
        <taxon>Malus</taxon>
    </lineage>
</organism>
<evidence type="ECO:0000256" key="1">
    <source>
        <dbReference type="SAM" id="MobiDB-lite"/>
    </source>
</evidence>
<feature type="compositionally biased region" description="Basic and acidic residues" evidence="1">
    <location>
        <begin position="74"/>
        <end position="85"/>
    </location>
</feature>
<protein>
    <submittedName>
        <fullName evidence="3">Uncharacterized protein</fullName>
    </submittedName>
</protein>
<dbReference type="Proteomes" id="UP000315295">
    <property type="component" value="Unassembled WGS sequence"/>
</dbReference>
<keyword evidence="4" id="KW-1185">Reference proteome</keyword>
<dbReference type="GO" id="GO:0048046">
    <property type="term" value="C:apoplast"/>
    <property type="evidence" value="ECO:0007669"/>
    <property type="project" value="TreeGrafter"/>
</dbReference>
<sequence>MASNAKSSTTTFTTLFFFLLITFQITVAQKKHSLPIPGTSSTSSRSLGVGVITKKNAIVESSTRRPSHGIINSKADHDFTGESGRRRGLGFQVRRGRQPIPWKENMFRAGAHEVPSGPNPISNR</sequence>
<feature type="signal peptide" evidence="2">
    <location>
        <begin position="1"/>
        <end position="28"/>
    </location>
</feature>
<feature type="chain" id="PRO_5021773568" evidence="2">
    <location>
        <begin position="29"/>
        <end position="124"/>
    </location>
</feature>
<comment type="caution">
    <text evidence="3">The sequence shown here is derived from an EMBL/GenBank/DDBJ whole genome shotgun (WGS) entry which is preliminary data.</text>
</comment>
<dbReference type="EMBL" id="VIEB01001279">
    <property type="protein sequence ID" value="TQD73519.1"/>
    <property type="molecule type" value="Genomic_DNA"/>
</dbReference>
<dbReference type="PANTHER" id="PTHR35301:SF3">
    <property type="entry name" value="CLE03 PROTEIN"/>
    <property type="match status" value="1"/>
</dbReference>
<feature type="region of interest" description="Disordered" evidence="1">
    <location>
        <begin position="58"/>
        <end position="124"/>
    </location>
</feature>
<keyword evidence="2" id="KW-0732">Signal</keyword>
<proteinExistence type="predicted"/>
<dbReference type="AlphaFoldDB" id="A0A540KH52"/>
<name>A0A540KH52_MALBA</name>
<dbReference type="GO" id="GO:0010089">
    <property type="term" value="P:xylem development"/>
    <property type="evidence" value="ECO:0007669"/>
    <property type="project" value="InterPro"/>
</dbReference>
<reference evidence="3 4" key="1">
    <citation type="journal article" date="2019" name="G3 (Bethesda)">
        <title>Sequencing of a Wild Apple (Malus baccata) Genome Unravels the Differences Between Cultivated and Wild Apple Species Regarding Disease Resistance and Cold Tolerance.</title>
        <authorList>
            <person name="Chen X."/>
        </authorList>
    </citation>
    <scope>NUCLEOTIDE SEQUENCE [LARGE SCALE GENOMIC DNA]</scope>
    <source>
        <strain evidence="4">cv. Shandingzi</strain>
        <tissue evidence="3">Leaves</tissue>
    </source>
</reference>
<evidence type="ECO:0000256" key="2">
    <source>
        <dbReference type="SAM" id="SignalP"/>
    </source>
</evidence>
<dbReference type="PANTHER" id="PTHR35301">
    <property type="entry name" value="CLAVATA3/ESR (CLE)-RELATED PROTEIN 41-RELATED"/>
    <property type="match status" value="1"/>
</dbReference>
<gene>
    <name evidence="3" type="ORF">C1H46_040943</name>
</gene>
<dbReference type="InterPro" id="IPR037495">
    <property type="entry name" value="CLE41/42/44"/>
</dbReference>
<evidence type="ECO:0000313" key="3">
    <source>
        <dbReference type="EMBL" id="TQD73519.1"/>
    </source>
</evidence>
<dbReference type="GO" id="GO:0033612">
    <property type="term" value="F:receptor serine/threonine kinase binding"/>
    <property type="evidence" value="ECO:0007669"/>
    <property type="project" value="InterPro"/>
</dbReference>
<evidence type="ECO:0000313" key="4">
    <source>
        <dbReference type="Proteomes" id="UP000315295"/>
    </source>
</evidence>